<evidence type="ECO:0000259" key="1">
    <source>
        <dbReference type="Pfam" id="PF13391"/>
    </source>
</evidence>
<dbReference type="RefSeq" id="WP_035368386.1">
    <property type="nucleotide sequence ID" value="NZ_LR215050.1"/>
</dbReference>
<proteinExistence type="predicted"/>
<keyword evidence="3" id="KW-1185">Reference proteome</keyword>
<dbReference type="Pfam" id="PF13391">
    <property type="entry name" value="HNH_2"/>
    <property type="match status" value="1"/>
</dbReference>
<protein>
    <recommendedName>
        <fullName evidence="1">HNH nuclease domain-containing protein</fullName>
    </recommendedName>
</protein>
<name>A0A449BK26_9MOLU</name>
<reference evidence="2 3" key="1">
    <citation type="submission" date="2019-01" db="EMBL/GenBank/DDBJ databases">
        <authorList>
            <consortium name="Pathogen Informatics"/>
        </authorList>
    </citation>
    <scope>NUCLEOTIDE SEQUENCE [LARGE SCALE GENOMIC DNA]</scope>
    <source>
        <strain evidence="2 3">NCTC10172</strain>
    </source>
</reference>
<dbReference type="KEGG" id="ahk:NCTC10172_00793"/>
<sequence>MNKIFEEELKNLNTSYFIFDTGHNTHEDEDFRTYSWDSSKYNRVKEGDLFLYRKPNRATKNNMFYFFGAGKVEQIIKNGTSMKAIISKPYVFEEFLLGKDLLEFKWKFKERKQEGWAHFFNQYGMTQISKDDFINMINFQKTNSYRLEFDERSADELNEEIEVLNKIEAGVFSYESKEVVTKVRGAAQQAFAKKVKMNYKNTCAVTGITHRDFLIASHIIPWAVDKENRINPKNGICLSPIFDKAFDAGYVSFDDNYKLLISKEVKDKVLSDYLYKYKDRKINTYGGDYPDKKFLKWHRENIFRN</sequence>
<evidence type="ECO:0000313" key="3">
    <source>
        <dbReference type="Proteomes" id="UP000290909"/>
    </source>
</evidence>
<evidence type="ECO:0000313" key="2">
    <source>
        <dbReference type="EMBL" id="VEU82770.1"/>
    </source>
</evidence>
<feature type="domain" description="HNH nuclease" evidence="1">
    <location>
        <begin position="203"/>
        <end position="254"/>
    </location>
</feature>
<dbReference type="EMBL" id="LR215050">
    <property type="protein sequence ID" value="VEU82770.1"/>
    <property type="molecule type" value="Genomic_DNA"/>
</dbReference>
<accession>A0A449BK26</accession>
<dbReference type="STRING" id="1408416.GCA_000702765_00232"/>
<organism evidence="2 3">
    <name type="scientific">Acholeplasma hippikon</name>
    <dbReference type="NCBI Taxonomy" id="264636"/>
    <lineage>
        <taxon>Bacteria</taxon>
        <taxon>Bacillati</taxon>
        <taxon>Mycoplasmatota</taxon>
        <taxon>Mollicutes</taxon>
        <taxon>Acholeplasmatales</taxon>
        <taxon>Acholeplasmataceae</taxon>
        <taxon>Acholeplasma</taxon>
    </lineage>
</organism>
<dbReference type="InterPro" id="IPR003615">
    <property type="entry name" value="HNH_nuc"/>
</dbReference>
<dbReference type="Proteomes" id="UP000290909">
    <property type="component" value="Chromosome"/>
</dbReference>
<dbReference type="AlphaFoldDB" id="A0A449BK26"/>
<gene>
    <name evidence="2" type="ORF">NCTC10172_00793</name>
</gene>